<dbReference type="EMBL" id="JAVRER010000006">
    <property type="protein sequence ID" value="MDT0414968.1"/>
    <property type="molecule type" value="Genomic_DNA"/>
</dbReference>
<name>A0ABD5E1M7_9ACTN</name>
<protein>
    <submittedName>
        <fullName evidence="1">Uncharacterized protein</fullName>
    </submittedName>
</protein>
<sequence length="196" mass="21604">MPRSSLPEPLVHKIPTLFVRDPENRKRLLPEVAPECAWVVAGEGAATRKYDGTCVLRDEAGEWWARREVRPGRVAPPGYLAISTDSRTGKAMGWEPMAGSTFLRFHAEALDGTGTDFAPGTYELVGPRINGNPEGVARHTLLRHGWMAPDVAAEFAAAPRDFGALRAWVTARPYEGVVWHHPDGRRAKLKVRDFGA</sequence>
<reference evidence="2" key="1">
    <citation type="submission" date="2023-07" db="EMBL/GenBank/DDBJ databases">
        <title>30 novel species of actinomycetes from the DSMZ collection.</title>
        <authorList>
            <person name="Nouioui I."/>
        </authorList>
    </citation>
    <scope>NUCLEOTIDE SEQUENCE [LARGE SCALE GENOMIC DNA]</scope>
    <source>
        <strain evidence="2">DSM 41982</strain>
    </source>
</reference>
<gene>
    <name evidence="1" type="ORF">RM574_05640</name>
</gene>
<dbReference type="AlphaFoldDB" id="A0ABD5E1M7"/>
<evidence type="ECO:0000313" key="2">
    <source>
        <dbReference type="Proteomes" id="UP001183607"/>
    </source>
</evidence>
<comment type="caution">
    <text evidence="1">The sequence shown here is derived from an EMBL/GenBank/DDBJ whole genome shotgun (WGS) entry which is preliminary data.</text>
</comment>
<accession>A0ABD5E1M7</accession>
<dbReference type="RefSeq" id="WP_254667253.1">
    <property type="nucleotide sequence ID" value="NZ_JAVRER010000006.1"/>
</dbReference>
<dbReference type="Proteomes" id="UP001183607">
    <property type="component" value="Unassembled WGS sequence"/>
</dbReference>
<organism evidence="1 2">
    <name type="scientific">Streptomyces evansiae</name>
    <dbReference type="NCBI Taxonomy" id="3075535"/>
    <lineage>
        <taxon>Bacteria</taxon>
        <taxon>Bacillati</taxon>
        <taxon>Actinomycetota</taxon>
        <taxon>Actinomycetes</taxon>
        <taxon>Kitasatosporales</taxon>
        <taxon>Streptomycetaceae</taxon>
        <taxon>Streptomyces</taxon>
    </lineage>
</organism>
<evidence type="ECO:0000313" key="1">
    <source>
        <dbReference type="EMBL" id="MDT0414968.1"/>
    </source>
</evidence>
<proteinExistence type="predicted"/>